<evidence type="ECO:0000313" key="3">
    <source>
        <dbReference type="Proteomes" id="UP000324832"/>
    </source>
</evidence>
<proteinExistence type="predicted"/>
<feature type="transmembrane region" description="Helical" evidence="1">
    <location>
        <begin position="20"/>
        <end position="44"/>
    </location>
</feature>
<keyword evidence="3" id="KW-1185">Reference proteome</keyword>
<gene>
    <name evidence="2" type="ORF">LSINAPIS_LOCUS9446</name>
</gene>
<keyword evidence="1" id="KW-0812">Transmembrane</keyword>
<accession>A0A5E4QM06</accession>
<protein>
    <submittedName>
        <fullName evidence="2">Uncharacterized protein</fullName>
    </submittedName>
</protein>
<evidence type="ECO:0000313" key="2">
    <source>
        <dbReference type="EMBL" id="VVC98356.1"/>
    </source>
</evidence>
<name>A0A5E4QM06_9NEOP</name>
<sequence>INNYHAFIGGTQIIVYTDRLQLLLVFCESFLLIFVLRRFVYFVFKNFVKSKETLIVTKWTK</sequence>
<keyword evidence="1" id="KW-0472">Membrane</keyword>
<dbReference type="EMBL" id="FZQP02003501">
    <property type="protein sequence ID" value="VVC98356.1"/>
    <property type="molecule type" value="Genomic_DNA"/>
</dbReference>
<keyword evidence="1" id="KW-1133">Transmembrane helix</keyword>
<reference evidence="2 3" key="1">
    <citation type="submission" date="2017-07" db="EMBL/GenBank/DDBJ databases">
        <authorList>
            <person name="Talla V."/>
            <person name="Backstrom N."/>
        </authorList>
    </citation>
    <scope>NUCLEOTIDE SEQUENCE [LARGE SCALE GENOMIC DNA]</scope>
</reference>
<feature type="non-terminal residue" evidence="2">
    <location>
        <position position="1"/>
    </location>
</feature>
<dbReference type="AlphaFoldDB" id="A0A5E4QM06"/>
<evidence type="ECO:0000256" key="1">
    <source>
        <dbReference type="SAM" id="Phobius"/>
    </source>
</evidence>
<dbReference type="Proteomes" id="UP000324832">
    <property type="component" value="Unassembled WGS sequence"/>
</dbReference>
<organism evidence="2 3">
    <name type="scientific">Leptidea sinapis</name>
    <dbReference type="NCBI Taxonomy" id="189913"/>
    <lineage>
        <taxon>Eukaryota</taxon>
        <taxon>Metazoa</taxon>
        <taxon>Ecdysozoa</taxon>
        <taxon>Arthropoda</taxon>
        <taxon>Hexapoda</taxon>
        <taxon>Insecta</taxon>
        <taxon>Pterygota</taxon>
        <taxon>Neoptera</taxon>
        <taxon>Endopterygota</taxon>
        <taxon>Lepidoptera</taxon>
        <taxon>Glossata</taxon>
        <taxon>Ditrysia</taxon>
        <taxon>Papilionoidea</taxon>
        <taxon>Pieridae</taxon>
        <taxon>Dismorphiinae</taxon>
        <taxon>Leptidea</taxon>
    </lineage>
</organism>